<name>A0A8J2KWK2_9HEXA</name>
<keyword evidence="1" id="KW-1015">Disulfide bond</keyword>
<dbReference type="PANTHER" id="PTHR46876:SF1">
    <property type="entry name" value="LOW-DENSITY LIPOPROTEIN RECEPTOR-RELATED PROTEIN 11"/>
    <property type="match status" value="1"/>
</dbReference>
<accession>A0A8J2KWK2</accession>
<evidence type="ECO:0000256" key="2">
    <source>
        <dbReference type="PROSITE-ProRule" id="PRU00124"/>
    </source>
</evidence>
<dbReference type="InterPro" id="IPR023415">
    <property type="entry name" value="LDLR_class-A_CS"/>
</dbReference>
<keyword evidence="5" id="KW-1185">Reference proteome</keyword>
<protein>
    <submittedName>
        <fullName evidence="4">Uncharacterized protein</fullName>
    </submittedName>
</protein>
<comment type="caution">
    <text evidence="2">Lacks conserved residue(s) required for the propagation of feature annotation.</text>
</comment>
<organism evidence="4 5">
    <name type="scientific">Allacma fusca</name>
    <dbReference type="NCBI Taxonomy" id="39272"/>
    <lineage>
        <taxon>Eukaryota</taxon>
        <taxon>Metazoa</taxon>
        <taxon>Ecdysozoa</taxon>
        <taxon>Arthropoda</taxon>
        <taxon>Hexapoda</taxon>
        <taxon>Collembola</taxon>
        <taxon>Symphypleona</taxon>
        <taxon>Sminthuridae</taxon>
        <taxon>Allacma</taxon>
    </lineage>
</organism>
<comment type="caution">
    <text evidence="4">The sequence shown here is derived from an EMBL/GenBank/DDBJ whole genome shotgun (WGS) entry which is preliminary data.</text>
</comment>
<feature type="region of interest" description="Disordered" evidence="3">
    <location>
        <begin position="1"/>
        <end position="25"/>
    </location>
</feature>
<dbReference type="SMART" id="SM00192">
    <property type="entry name" value="LDLa"/>
    <property type="match status" value="1"/>
</dbReference>
<dbReference type="OrthoDB" id="10037294at2759"/>
<evidence type="ECO:0000256" key="3">
    <source>
        <dbReference type="SAM" id="MobiDB-lite"/>
    </source>
</evidence>
<reference evidence="4" key="1">
    <citation type="submission" date="2021-06" db="EMBL/GenBank/DDBJ databases">
        <authorList>
            <person name="Hodson N. C."/>
            <person name="Mongue J. A."/>
            <person name="Jaron S. K."/>
        </authorList>
    </citation>
    <scope>NUCLEOTIDE SEQUENCE</scope>
</reference>
<proteinExistence type="predicted"/>
<evidence type="ECO:0000313" key="5">
    <source>
        <dbReference type="Proteomes" id="UP000708208"/>
    </source>
</evidence>
<evidence type="ECO:0000313" key="4">
    <source>
        <dbReference type="EMBL" id="CAG7824754.1"/>
    </source>
</evidence>
<dbReference type="AlphaFoldDB" id="A0A8J2KWK2"/>
<dbReference type="CDD" id="cd00112">
    <property type="entry name" value="LDLa"/>
    <property type="match status" value="1"/>
</dbReference>
<feature type="compositionally biased region" description="Low complexity" evidence="3">
    <location>
        <begin position="16"/>
        <end position="25"/>
    </location>
</feature>
<feature type="non-terminal residue" evidence="4">
    <location>
        <position position="1"/>
    </location>
</feature>
<dbReference type="PANTHER" id="PTHR46876">
    <property type="entry name" value="LOW-DENSITY LIPOPROTEIN RECEPTOR-RELATED PROTEIN 11"/>
    <property type="match status" value="1"/>
</dbReference>
<dbReference type="Pfam" id="PF00057">
    <property type="entry name" value="Ldl_recept_a"/>
    <property type="match status" value="1"/>
</dbReference>
<gene>
    <name evidence="4" type="ORF">AFUS01_LOCUS34896</name>
</gene>
<dbReference type="PROSITE" id="PS01209">
    <property type="entry name" value="LDLRA_1"/>
    <property type="match status" value="1"/>
</dbReference>
<dbReference type="InterPro" id="IPR002172">
    <property type="entry name" value="LDrepeatLR_classA_rpt"/>
</dbReference>
<dbReference type="PROSITE" id="PS50068">
    <property type="entry name" value="LDLRA_2"/>
    <property type="match status" value="1"/>
</dbReference>
<evidence type="ECO:0000256" key="1">
    <source>
        <dbReference type="ARBA" id="ARBA00023157"/>
    </source>
</evidence>
<dbReference type="Proteomes" id="UP000708208">
    <property type="component" value="Unassembled WGS sequence"/>
</dbReference>
<sequence>SQVQPQPFQQQPPPLLQHQPQPLTQRRSPCVRNQFECKSSGECIAIYNVCNGIPQCADGSDESSELHCPSGNALIFPISLSHVILFTLERLLNT</sequence>
<dbReference type="EMBL" id="CAJVCH010533858">
    <property type="protein sequence ID" value="CAG7824754.1"/>
    <property type="molecule type" value="Genomic_DNA"/>
</dbReference>